<dbReference type="AlphaFoldDB" id="A0A195BBA9"/>
<sequence length="170" mass="19271">MRRSERFKPAADLTRARASARYDGILAARSPVNNRNGLGFQNALSRTPPVICVARLYRSTSRLSLIGLSRSIPRGGRREKRYVPCVYERYGPMCSSLSPSEHVMRYSKTRKSILIKEQQCLFRSDIRATTNSSAIHDRSTNGVLDSIEIVRGHVLLCGCLSAYRYFISRR</sequence>
<gene>
    <name evidence="1" type="ORF">ALC53_07812</name>
</gene>
<keyword evidence="2" id="KW-1185">Reference proteome</keyword>
<organism evidence="1 2">
    <name type="scientific">Atta colombica</name>
    <dbReference type="NCBI Taxonomy" id="520822"/>
    <lineage>
        <taxon>Eukaryota</taxon>
        <taxon>Metazoa</taxon>
        <taxon>Ecdysozoa</taxon>
        <taxon>Arthropoda</taxon>
        <taxon>Hexapoda</taxon>
        <taxon>Insecta</taxon>
        <taxon>Pterygota</taxon>
        <taxon>Neoptera</taxon>
        <taxon>Endopterygota</taxon>
        <taxon>Hymenoptera</taxon>
        <taxon>Apocrita</taxon>
        <taxon>Aculeata</taxon>
        <taxon>Formicoidea</taxon>
        <taxon>Formicidae</taxon>
        <taxon>Myrmicinae</taxon>
        <taxon>Atta</taxon>
    </lineage>
</organism>
<dbReference type="EMBL" id="KQ976529">
    <property type="protein sequence ID" value="KYM81818.1"/>
    <property type="molecule type" value="Genomic_DNA"/>
</dbReference>
<accession>A0A195BBA9</accession>
<evidence type="ECO:0000313" key="2">
    <source>
        <dbReference type="Proteomes" id="UP000078540"/>
    </source>
</evidence>
<name>A0A195BBA9_9HYME</name>
<reference evidence="1 2" key="1">
    <citation type="submission" date="2015-09" db="EMBL/GenBank/DDBJ databases">
        <title>Atta colombica WGS genome.</title>
        <authorList>
            <person name="Nygaard S."/>
            <person name="Hu H."/>
            <person name="Boomsma J."/>
            <person name="Zhang G."/>
        </authorList>
    </citation>
    <scope>NUCLEOTIDE SEQUENCE [LARGE SCALE GENOMIC DNA]</scope>
    <source>
        <strain evidence="1">Treedump-2</strain>
        <tissue evidence="1">Whole body</tissue>
    </source>
</reference>
<evidence type="ECO:0000313" key="1">
    <source>
        <dbReference type="EMBL" id="KYM81818.1"/>
    </source>
</evidence>
<protein>
    <submittedName>
        <fullName evidence="1">Uncharacterized protein</fullName>
    </submittedName>
</protein>
<dbReference type="Proteomes" id="UP000078540">
    <property type="component" value="Unassembled WGS sequence"/>
</dbReference>
<proteinExistence type="predicted"/>